<evidence type="ECO:0008006" key="4">
    <source>
        <dbReference type="Google" id="ProtNLM"/>
    </source>
</evidence>
<sequence length="869" mass="93757">MTNGKLRGTKCINKKTLSMLILAMLIGSQVKGFAATVDDDAKESNQTEIVDDRKVEARDVRGIETREVSNWNDFRLAYRDATVSKIVLTDDIIRKTTDTTLTGTGNNLTRSLEISGVKDPNGQTDDEKYYKLALSNTSLGIAAPTVFGSEIHIHDIILSNAQGGTYSESIIDGGGSYGTVPHAWKYRLGNIVVPDVDVNGNQTRRVARASRAEVRLYGDVSLTTTGENFYIGSVIVEPDAHYIGENTQYNWSTVWYERTQQVGDTGYAGEFNIGENARVDLRKRNGTGSAYPAIYHYYKSITVGKNAVYNAKMPGNAVAFGTVANQTFNAKEGSVVNLTSSANNAVVATTGTGLIAASGARMTIEPGARFYVIGPNPGALVDFSSGSNNRLILDQPAQYDIRNLGTNNTTSRAFLSAGNGNATNSTSNALEILNSDIDLWKMPSDVLGPSDSTYAAIENFLTRGANTAAYLNVSSSVDSLTTDYKSGLGNFRRISGMNQKPVIEWGTVTDADKQIKRIGRVKIGEVPDNEGLRPDGTINYISVYASLNQATVELTDGHTGEKRTVSTDANGYINYDVADFYPAGTKISGVAKRGAYVSEEVTDITVIDITPPEPANVDNEERVSPISKELSGSGEVNANVTFSLNNIPQPGLSTVVDNQGKWKITLPDGLLKQDDKLQIFLQDRAGKASITNPPITNSDIGNINPVTDLVYSDATFKAGKIVTVNGILTLTSAPANISFGSVSVLDFMQPIGADNGDIDTELIVEDTRGARDKWDVTAQVVEEMTNDGDQLIGAMKYYYNNELLTLTSSPQTIYQNGANDPKLTYNITDGWGKGNDQNGLKFQAKGDVVPKTSGSYTGTIKWTLRDTIE</sequence>
<feature type="signal peptide" evidence="1">
    <location>
        <begin position="1"/>
        <end position="34"/>
    </location>
</feature>
<dbReference type="Pfam" id="PF20585">
    <property type="entry name" value="Pectate_lyase_5"/>
    <property type="match status" value="1"/>
</dbReference>
<protein>
    <recommendedName>
        <fullName evidence="4">WxL domain-containing protein</fullName>
    </recommendedName>
</protein>
<keyword evidence="1" id="KW-0732">Signal</keyword>
<evidence type="ECO:0000256" key="1">
    <source>
        <dbReference type="SAM" id="SignalP"/>
    </source>
</evidence>
<accession>A0A940P9R5</accession>
<dbReference type="Proteomes" id="UP000674938">
    <property type="component" value="Unassembled WGS sequence"/>
</dbReference>
<gene>
    <name evidence="2" type="ORF">I6N95_00335</name>
</gene>
<dbReference type="AlphaFoldDB" id="A0A940P9R5"/>
<dbReference type="RefSeq" id="WP_209524347.1">
    <property type="nucleotide sequence ID" value="NZ_JAEEGA010000001.1"/>
</dbReference>
<reference evidence="2" key="1">
    <citation type="submission" date="2020-12" db="EMBL/GenBank/DDBJ databases">
        <title>Vagococcus allomyrinae sp. nov. and Enterococcus lavae sp. nov., isolated from the larvae of Allomyrina dichotoma.</title>
        <authorList>
            <person name="Lee S.D."/>
        </authorList>
    </citation>
    <scope>NUCLEOTIDE SEQUENCE</scope>
    <source>
        <strain evidence="2">BWB3-3</strain>
    </source>
</reference>
<evidence type="ECO:0000313" key="2">
    <source>
        <dbReference type="EMBL" id="MBP1039441.1"/>
    </source>
</evidence>
<dbReference type="InterPro" id="IPR046776">
    <property type="entry name" value="Pectate_lyase_5"/>
</dbReference>
<feature type="chain" id="PRO_5036853705" description="WxL domain-containing protein" evidence="1">
    <location>
        <begin position="35"/>
        <end position="869"/>
    </location>
</feature>
<dbReference type="EMBL" id="JAEEGA010000001">
    <property type="protein sequence ID" value="MBP1039441.1"/>
    <property type="molecule type" value="Genomic_DNA"/>
</dbReference>
<organism evidence="2 3">
    <name type="scientific">Vagococcus allomyrinae</name>
    <dbReference type="NCBI Taxonomy" id="2794353"/>
    <lineage>
        <taxon>Bacteria</taxon>
        <taxon>Bacillati</taxon>
        <taxon>Bacillota</taxon>
        <taxon>Bacilli</taxon>
        <taxon>Lactobacillales</taxon>
        <taxon>Enterococcaceae</taxon>
        <taxon>Vagococcus</taxon>
    </lineage>
</organism>
<dbReference type="InterPro" id="IPR013783">
    <property type="entry name" value="Ig-like_fold"/>
</dbReference>
<dbReference type="Gene3D" id="2.60.40.10">
    <property type="entry name" value="Immunoglobulins"/>
    <property type="match status" value="1"/>
</dbReference>
<keyword evidence="3" id="KW-1185">Reference proteome</keyword>
<comment type="caution">
    <text evidence="2">The sequence shown here is derived from an EMBL/GenBank/DDBJ whole genome shotgun (WGS) entry which is preliminary data.</text>
</comment>
<name>A0A940P9R5_9ENTE</name>
<proteinExistence type="predicted"/>
<evidence type="ECO:0000313" key="3">
    <source>
        <dbReference type="Proteomes" id="UP000674938"/>
    </source>
</evidence>